<evidence type="ECO:0000313" key="1">
    <source>
        <dbReference type="EMBL" id="CAH2002657.1"/>
    </source>
</evidence>
<dbReference type="InterPro" id="IPR036397">
    <property type="entry name" value="RNaseH_sf"/>
</dbReference>
<protein>
    <recommendedName>
        <fullName evidence="4">Histone-lysine N-methyltransferase SETMAR</fullName>
    </recommendedName>
</protein>
<accession>A0A9P0LT35</accession>
<gene>
    <name evidence="1" type="ORF">ACAOBT_LOCUS26903</name>
    <name evidence="2" type="ORF">ACAOBT_LOCUS35694</name>
</gene>
<reference evidence="1" key="1">
    <citation type="submission" date="2022-03" db="EMBL/GenBank/DDBJ databases">
        <authorList>
            <person name="Sayadi A."/>
        </authorList>
    </citation>
    <scope>NUCLEOTIDE SEQUENCE</scope>
</reference>
<dbReference type="EMBL" id="CAKOFQ010009062">
    <property type="protein sequence ID" value="CAH2016936.1"/>
    <property type="molecule type" value="Genomic_DNA"/>
</dbReference>
<name>A0A9P0LT35_ACAOB</name>
<dbReference type="OrthoDB" id="10065579at2759"/>
<feature type="non-terminal residue" evidence="1">
    <location>
        <position position="40"/>
    </location>
</feature>
<organism evidence="1 3">
    <name type="scientific">Acanthoscelides obtectus</name>
    <name type="common">Bean weevil</name>
    <name type="synonym">Bruchus obtectus</name>
    <dbReference type="NCBI Taxonomy" id="200917"/>
    <lineage>
        <taxon>Eukaryota</taxon>
        <taxon>Metazoa</taxon>
        <taxon>Ecdysozoa</taxon>
        <taxon>Arthropoda</taxon>
        <taxon>Hexapoda</taxon>
        <taxon>Insecta</taxon>
        <taxon>Pterygota</taxon>
        <taxon>Neoptera</taxon>
        <taxon>Endopterygota</taxon>
        <taxon>Coleoptera</taxon>
        <taxon>Polyphaga</taxon>
        <taxon>Cucujiformia</taxon>
        <taxon>Chrysomeloidea</taxon>
        <taxon>Chrysomelidae</taxon>
        <taxon>Bruchinae</taxon>
        <taxon>Bruchini</taxon>
        <taxon>Acanthoscelides</taxon>
    </lineage>
</organism>
<sequence length="40" mass="4798">MEENMELLDHPPYTCSPVLSPNDFFTFPKIKNRLRGQRFQ</sequence>
<comment type="caution">
    <text evidence="1">The sequence shown here is derived from an EMBL/GenBank/DDBJ whole genome shotgun (WGS) entry which is preliminary data.</text>
</comment>
<dbReference type="Proteomes" id="UP001152888">
    <property type="component" value="Unassembled WGS sequence"/>
</dbReference>
<evidence type="ECO:0000313" key="3">
    <source>
        <dbReference type="Proteomes" id="UP001152888"/>
    </source>
</evidence>
<dbReference type="EMBL" id="CAKOFQ010007503">
    <property type="protein sequence ID" value="CAH2002657.1"/>
    <property type="molecule type" value="Genomic_DNA"/>
</dbReference>
<dbReference type="Gene3D" id="3.30.420.10">
    <property type="entry name" value="Ribonuclease H-like superfamily/Ribonuclease H"/>
    <property type="match status" value="1"/>
</dbReference>
<evidence type="ECO:0008006" key="4">
    <source>
        <dbReference type="Google" id="ProtNLM"/>
    </source>
</evidence>
<dbReference type="AlphaFoldDB" id="A0A9P0LT35"/>
<proteinExistence type="predicted"/>
<evidence type="ECO:0000313" key="2">
    <source>
        <dbReference type="EMBL" id="CAH2016936.1"/>
    </source>
</evidence>
<dbReference type="GO" id="GO:0003676">
    <property type="term" value="F:nucleic acid binding"/>
    <property type="evidence" value="ECO:0007669"/>
    <property type="project" value="InterPro"/>
</dbReference>
<keyword evidence="3" id="KW-1185">Reference proteome</keyword>